<accession>A0A1I0HPP5</accession>
<keyword evidence="1" id="KW-0472">Membrane</keyword>
<keyword evidence="3" id="KW-1185">Reference proteome</keyword>
<dbReference type="AlphaFoldDB" id="A0A1I0HPP5"/>
<dbReference type="STRING" id="430453.SAMN04487962_13216"/>
<feature type="transmembrane region" description="Helical" evidence="1">
    <location>
        <begin position="82"/>
        <end position="99"/>
    </location>
</feature>
<organism evidence="2 3">
    <name type="scientific">Marinobacter segnicrescens</name>
    <dbReference type="NCBI Taxonomy" id="430453"/>
    <lineage>
        <taxon>Bacteria</taxon>
        <taxon>Pseudomonadati</taxon>
        <taxon>Pseudomonadota</taxon>
        <taxon>Gammaproteobacteria</taxon>
        <taxon>Pseudomonadales</taxon>
        <taxon>Marinobacteraceae</taxon>
        <taxon>Marinobacter</taxon>
    </lineage>
</organism>
<keyword evidence="1" id="KW-0812">Transmembrane</keyword>
<sequence>MPDLDSLTLASLAGQFFGLVALAICLVAFASKNDDRLLVLLISANVAFALQFAFFGSWTAAALTVLVIARIVLARRYVGSQWVMWVVLVANLVAAALTWRDWVDVLPLTAATLGTIAMFLLRGIPMRIMLGLAALAWMLNNLAIGSIGGTLAEGMIFVTNVITIIRMARARKRYPGASVDSAGPAGPSDQAPR</sequence>
<feature type="transmembrane region" description="Helical" evidence="1">
    <location>
        <begin position="150"/>
        <end position="168"/>
    </location>
</feature>
<dbReference type="Pfam" id="PF10688">
    <property type="entry name" value="Imp-YgjV"/>
    <property type="match status" value="1"/>
</dbReference>
<evidence type="ECO:0000256" key="1">
    <source>
        <dbReference type="SAM" id="Phobius"/>
    </source>
</evidence>
<dbReference type="Proteomes" id="UP000198762">
    <property type="component" value="Unassembled WGS sequence"/>
</dbReference>
<dbReference type="RefSeq" id="WP_091854762.1">
    <property type="nucleotide sequence ID" value="NZ_FOHZ01000032.1"/>
</dbReference>
<reference evidence="3" key="1">
    <citation type="submission" date="2016-10" db="EMBL/GenBank/DDBJ databases">
        <authorList>
            <person name="Varghese N."/>
            <person name="Submissions S."/>
        </authorList>
    </citation>
    <scope>NUCLEOTIDE SEQUENCE [LARGE SCALE GENOMIC DNA]</scope>
    <source>
        <strain evidence="3">CGMCC 1.6489</strain>
    </source>
</reference>
<dbReference type="InterPro" id="IPR026267">
    <property type="entry name" value="YgjV"/>
</dbReference>
<feature type="transmembrane region" description="Helical" evidence="1">
    <location>
        <begin position="46"/>
        <end position="73"/>
    </location>
</feature>
<dbReference type="EMBL" id="FOHZ01000032">
    <property type="protein sequence ID" value="SET85959.1"/>
    <property type="molecule type" value="Genomic_DNA"/>
</dbReference>
<evidence type="ECO:0000313" key="2">
    <source>
        <dbReference type="EMBL" id="SET85959.1"/>
    </source>
</evidence>
<evidence type="ECO:0000313" key="3">
    <source>
        <dbReference type="Proteomes" id="UP000198762"/>
    </source>
</evidence>
<dbReference type="PIRSF" id="PIRSF011443">
    <property type="entry name" value="YgjV"/>
    <property type="match status" value="1"/>
</dbReference>
<keyword evidence="1" id="KW-1133">Transmembrane helix</keyword>
<name>A0A1I0HPP5_9GAMM</name>
<proteinExistence type="predicted"/>
<dbReference type="OrthoDB" id="7858522at2"/>
<dbReference type="InterPro" id="IPR019629">
    <property type="entry name" value="Uncharacterised_HI1736/YgjV"/>
</dbReference>
<gene>
    <name evidence="2" type="ORF">SAMN04487962_13216</name>
</gene>
<protein>
    <submittedName>
        <fullName evidence="2">Inner membrane protein</fullName>
    </submittedName>
</protein>